<evidence type="ECO:0000313" key="8">
    <source>
        <dbReference type="EMBL" id="GCE26189.1"/>
    </source>
</evidence>
<dbReference type="OrthoDB" id="9793353at2"/>
<dbReference type="InterPro" id="IPR013025">
    <property type="entry name" value="Ribosomal_uL23-like"/>
</dbReference>
<evidence type="ECO:0000256" key="7">
    <source>
        <dbReference type="RuleBase" id="RU003934"/>
    </source>
</evidence>
<comment type="caution">
    <text evidence="8">The sequence shown here is derived from an EMBL/GenBank/DDBJ whole genome shotgun (WGS) entry which is preliminary data.</text>
</comment>
<dbReference type="GO" id="GO:0006412">
    <property type="term" value="P:translation"/>
    <property type="evidence" value="ECO:0007669"/>
    <property type="project" value="UniProtKB-UniRule"/>
</dbReference>
<organism evidence="8 9">
    <name type="scientific">Dictyobacter alpinus</name>
    <dbReference type="NCBI Taxonomy" id="2014873"/>
    <lineage>
        <taxon>Bacteria</taxon>
        <taxon>Bacillati</taxon>
        <taxon>Chloroflexota</taxon>
        <taxon>Ktedonobacteria</taxon>
        <taxon>Ktedonobacterales</taxon>
        <taxon>Dictyobacteraceae</taxon>
        <taxon>Dictyobacter</taxon>
    </lineage>
</organism>
<comment type="function">
    <text evidence="6">One of the early assembly proteins it binds 23S rRNA. One of the proteins that surrounds the polypeptide exit tunnel on the outside of the ribosome. Forms the main docking site for trigger factor binding to the ribosome.</text>
</comment>
<dbReference type="InterPro" id="IPR012677">
    <property type="entry name" value="Nucleotide-bd_a/b_plait_sf"/>
</dbReference>
<dbReference type="AlphaFoldDB" id="A0A402B4B1"/>
<evidence type="ECO:0000256" key="6">
    <source>
        <dbReference type="HAMAP-Rule" id="MF_01369"/>
    </source>
</evidence>
<name>A0A402B4B1_9CHLR</name>
<dbReference type="HAMAP" id="MF_01369_B">
    <property type="entry name" value="Ribosomal_uL23_B"/>
    <property type="match status" value="1"/>
</dbReference>
<accession>A0A402B4B1</accession>
<evidence type="ECO:0000256" key="5">
    <source>
        <dbReference type="ARBA" id="ARBA00023274"/>
    </source>
</evidence>
<keyword evidence="9" id="KW-1185">Reference proteome</keyword>
<comment type="subunit">
    <text evidence="6">Part of the 50S ribosomal subunit. Contacts protein L29, and trigger factor when it is bound to the ribosome.</text>
</comment>
<dbReference type="Proteomes" id="UP000287171">
    <property type="component" value="Unassembled WGS sequence"/>
</dbReference>
<dbReference type="GO" id="GO:0019843">
    <property type="term" value="F:rRNA binding"/>
    <property type="evidence" value="ECO:0007669"/>
    <property type="project" value="UniProtKB-UniRule"/>
</dbReference>
<dbReference type="NCBIfam" id="NF004363">
    <property type="entry name" value="PRK05738.2-4"/>
    <property type="match status" value="1"/>
</dbReference>
<dbReference type="RefSeq" id="WP_126626680.1">
    <property type="nucleotide sequence ID" value="NZ_BIFT01000001.1"/>
</dbReference>
<keyword evidence="4 6" id="KW-0689">Ribosomal protein</keyword>
<dbReference type="GO" id="GO:0005840">
    <property type="term" value="C:ribosome"/>
    <property type="evidence" value="ECO:0007669"/>
    <property type="project" value="UniProtKB-KW"/>
</dbReference>
<dbReference type="SUPFAM" id="SSF54189">
    <property type="entry name" value="Ribosomal proteins S24e, L23 and L15e"/>
    <property type="match status" value="1"/>
</dbReference>
<keyword evidence="2 6" id="KW-0699">rRNA-binding</keyword>
<reference evidence="9" key="1">
    <citation type="submission" date="2018-12" db="EMBL/GenBank/DDBJ databases">
        <title>Tengunoibacter tsumagoiensis gen. nov., sp. nov., Dictyobacter kobayashii sp. nov., D. alpinus sp. nov., and D. joshuensis sp. nov. and description of Dictyobacteraceae fam. nov. within the order Ktedonobacterales isolated from Tengu-no-mugimeshi.</title>
        <authorList>
            <person name="Wang C.M."/>
            <person name="Zheng Y."/>
            <person name="Sakai Y."/>
            <person name="Toyoda A."/>
            <person name="Minakuchi Y."/>
            <person name="Abe K."/>
            <person name="Yokota A."/>
            <person name="Yabe S."/>
        </authorList>
    </citation>
    <scope>NUCLEOTIDE SEQUENCE [LARGE SCALE GENOMIC DNA]</scope>
    <source>
        <strain evidence="9">Uno16</strain>
    </source>
</reference>
<dbReference type="GO" id="GO:1990904">
    <property type="term" value="C:ribonucleoprotein complex"/>
    <property type="evidence" value="ECO:0007669"/>
    <property type="project" value="UniProtKB-KW"/>
</dbReference>
<dbReference type="Pfam" id="PF00276">
    <property type="entry name" value="Ribosomal_L23"/>
    <property type="match status" value="1"/>
</dbReference>
<sequence>MEITEILRQGIVTEKSVKLQERNQYTFKVALTANKIDVRRAVEQLFKVKVVAVNIMRMPGKPRLIRRRGAAPRPVEAREWKKAIVTLAEGESIDALKA</sequence>
<protein>
    <recommendedName>
        <fullName evidence="6">Large ribosomal subunit protein uL23</fullName>
    </recommendedName>
</protein>
<dbReference type="PANTHER" id="PTHR11620">
    <property type="entry name" value="60S RIBOSOMAL PROTEIN L23A"/>
    <property type="match status" value="1"/>
</dbReference>
<evidence type="ECO:0000256" key="1">
    <source>
        <dbReference type="ARBA" id="ARBA00006700"/>
    </source>
</evidence>
<evidence type="ECO:0000313" key="9">
    <source>
        <dbReference type="Proteomes" id="UP000287171"/>
    </source>
</evidence>
<dbReference type="EMBL" id="BIFT01000001">
    <property type="protein sequence ID" value="GCE26189.1"/>
    <property type="molecule type" value="Genomic_DNA"/>
</dbReference>
<evidence type="ECO:0000256" key="4">
    <source>
        <dbReference type="ARBA" id="ARBA00022980"/>
    </source>
</evidence>
<evidence type="ECO:0000256" key="2">
    <source>
        <dbReference type="ARBA" id="ARBA00022730"/>
    </source>
</evidence>
<keyword evidence="3 6" id="KW-0694">RNA-binding</keyword>
<proteinExistence type="inferred from homology"/>
<gene>
    <name evidence="6 8" type="primary">rplW</name>
    <name evidence="8" type="ORF">KDA_16730</name>
</gene>
<dbReference type="PROSITE" id="PS00050">
    <property type="entry name" value="RIBOSOMAL_L23"/>
    <property type="match status" value="1"/>
</dbReference>
<evidence type="ECO:0000256" key="3">
    <source>
        <dbReference type="ARBA" id="ARBA00022884"/>
    </source>
</evidence>
<keyword evidence="5 6" id="KW-0687">Ribonucleoprotein</keyword>
<dbReference type="Gene3D" id="3.30.70.330">
    <property type="match status" value="1"/>
</dbReference>
<dbReference type="GO" id="GO:0003735">
    <property type="term" value="F:structural constituent of ribosome"/>
    <property type="evidence" value="ECO:0007669"/>
    <property type="project" value="InterPro"/>
</dbReference>
<comment type="similarity">
    <text evidence="1 6 7">Belongs to the universal ribosomal protein uL23 family.</text>
</comment>
<dbReference type="InterPro" id="IPR001014">
    <property type="entry name" value="Ribosomal_uL23_CS"/>
</dbReference>
<dbReference type="InterPro" id="IPR012678">
    <property type="entry name" value="Ribosomal_uL23/eL15/eS24_sf"/>
</dbReference>